<feature type="region of interest" description="Disordered" evidence="5">
    <location>
        <begin position="292"/>
        <end position="328"/>
    </location>
</feature>
<dbReference type="OrthoDB" id="5296765at2"/>
<dbReference type="Proteomes" id="UP000186132">
    <property type="component" value="Unassembled WGS sequence"/>
</dbReference>
<proteinExistence type="predicted"/>
<dbReference type="InterPro" id="IPR027417">
    <property type="entry name" value="P-loop_NTPase"/>
</dbReference>
<dbReference type="InterPro" id="IPR017871">
    <property type="entry name" value="ABC_transporter-like_CS"/>
</dbReference>
<dbReference type="AlphaFoldDB" id="A0A1M5Q3R1"/>
<evidence type="ECO:0000256" key="3">
    <source>
        <dbReference type="ARBA" id="ARBA00022840"/>
    </source>
</evidence>
<evidence type="ECO:0000259" key="6">
    <source>
        <dbReference type="PROSITE" id="PS50893"/>
    </source>
</evidence>
<dbReference type="RefSeq" id="WP_073391474.1">
    <property type="nucleotide sequence ID" value="NZ_FQVU01000004.1"/>
</dbReference>
<evidence type="ECO:0000256" key="2">
    <source>
        <dbReference type="ARBA" id="ARBA00022741"/>
    </source>
</evidence>
<dbReference type="PROSITE" id="PS00211">
    <property type="entry name" value="ABC_TRANSPORTER_1"/>
    <property type="match status" value="1"/>
</dbReference>
<dbReference type="InterPro" id="IPR003593">
    <property type="entry name" value="AAA+_ATPase"/>
</dbReference>
<gene>
    <name evidence="7" type="ORF">SAMN05443575_3286</name>
</gene>
<keyword evidence="4" id="KW-1278">Translocase</keyword>
<dbReference type="STRING" id="1206085.SAMN05443575_3286"/>
<dbReference type="PANTHER" id="PTHR42794">
    <property type="entry name" value="HEMIN IMPORT ATP-BINDING PROTEIN HMUV"/>
    <property type="match status" value="1"/>
</dbReference>
<evidence type="ECO:0000256" key="1">
    <source>
        <dbReference type="ARBA" id="ARBA00022448"/>
    </source>
</evidence>
<sequence>MSAVSSAVTTAVGGAVDAVRRLVRVDATVPPVPRPGETAMSARGLGLRIGGSWLLRDVDLDLVAGEVLVVVGPNGAGKSTLLALLAGDQSPTAGTVTLGDAPARGTHPTWLARRRAVLTQRPELAFPFTAATVVGMGRAPWAGTDAEDEDAEAVAEALATADVEQFAQRRYPTLSGGEQARVSFARVVAQRTGVLLLDEPTAALDLLHQEQLMASARRHAEGGRAVLVVLHDLQLAAAYADRIAVLAGGALLAVGTPAQVLDQDLLEGAYGLPIEVLTHPVTGGIVVGPRRAAVSAGPEPDPVGTGPAAESVVESAAESVVESRRTTV</sequence>
<dbReference type="SMART" id="SM00382">
    <property type="entry name" value="AAA"/>
    <property type="match status" value="1"/>
</dbReference>
<keyword evidence="8" id="KW-1185">Reference proteome</keyword>
<dbReference type="GO" id="GO:0005524">
    <property type="term" value="F:ATP binding"/>
    <property type="evidence" value="ECO:0007669"/>
    <property type="project" value="UniProtKB-KW"/>
</dbReference>
<protein>
    <submittedName>
        <fullName evidence="7">Iron complex transport system ATP-binding protein</fullName>
    </submittedName>
</protein>
<dbReference type="CDD" id="cd03214">
    <property type="entry name" value="ABC_Iron-Siderophores_B12_Hemin"/>
    <property type="match status" value="1"/>
</dbReference>
<evidence type="ECO:0000313" key="7">
    <source>
        <dbReference type="EMBL" id="SHH08734.1"/>
    </source>
</evidence>
<dbReference type="Pfam" id="PF00005">
    <property type="entry name" value="ABC_tran"/>
    <property type="match status" value="1"/>
</dbReference>
<evidence type="ECO:0000256" key="5">
    <source>
        <dbReference type="SAM" id="MobiDB-lite"/>
    </source>
</evidence>
<keyword evidence="2" id="KW-0547">Nucleotide-binding</keyword>
<dbReference type="PROSITE" id="PS50893">
    <property type="entry name" value="ABC_TRANSPORTER_2"/>
    <property type="match status" value="1"/>
</dbReference>
<feature type="domain" description="ABC transporter" evidence="6">
    <location>
        <begin position="40"/>
        <end position="273"/>
    </location>
</feature>
<keyword evidence="1" id="KW-0813">Transport</keyword>
<dbReference type="SUPFAM" id="SSF52540">
    <property type="entry name" value="P-loop containing nucleoside triphosphate hydrolases"/>
    <property type="match status" value="1"/>
</dbReference>
<feature type="compositionally biased region" description="Low complexity" evidence="5">
    <location>
        <begin position="308"/>
        <end position="320"/>
    </location>
</feature>
<keyword evidence="3 7" id="KW-0067">ATP-binding</keyword>
<dbReference type="GO" id="GO:0016887">
    <property type="term" value="F:ATP hydrolysis activity"/>
    <property type="evidence" value="ECO:0007669"/>
    <property type="project" value="InterPro"/>
</dbReference>
<name>A0A1M5Q3R1_9ACTN</name>
<accession>A0A1M5Q3R1</accession>
<dbReference type="PANTHER" id="PTHR42794:SF1">
    <property type="entry name" value="HEMIN IMPORT ATP-BINDING PROTEIN HMUV"/>
    <property type="match status" value="1"/>
</dbReference>
<reference evidence="8" key="1">
    <citation type="submission" date="2016-11" db="EMBL/GenBank/DDBJ databases">
        <authorList>
            <person name="Varghese N."/>
            <person name="Submissions S."/>
        </authorList>
    </citation>
    <scope>NUCLEOTIDE SEQUENCE [LARGE SCALE GENOMIC DNA]</scope>
    <source>
        <strain evidence="8">DSM 45627</strain>
    </source>
</reference>
<organism evidence="7 8">
    <name type="scientific">Jatrophihabitans endophyticus</name>
    <dbReference type="NCBI Taxonomy" id="1206085"/>
    <lineage>
        <taxon>Bacteria</taxon>
        <taxon>Bacillati</taxon>
        <taxon>Actinomycetota</taxon>
        <taxon>Actinomycetes</taxon>
        <taxon>Jatrophihabitantales</taxon>
        <taxon>Jatrophihabitantaceae</taxon>
        <taxon>Jatrophihabitans</taxon>
    </lineage>
</organism>
<dbReference type="EMBL" id="FQVU01000004">
    <property type="protein sequence ID" value="SHH08734.1"/>
    <property type="molecule type" value="Genomic_DNA"/>
</dbReference>
<dbReference type="InterPro" id="IPR003439">
    <property type="entry name" value="ABC_transporter-like_ATP-bd"/>
</dbReference>
<evidence type="ECO:0000256" key="4">
    <source>
        <dbReference type="ARBA" id="ARBA00022967"/>
    </source>
</evidence>
<dbReference type="Gene3D" id="3.40.50.300">
    <property type="entry name" value="P-loop containing nucleotide triphosphate hydrolases"/>
    <property type="match status" value="1"/>
</dbReference>
<evidence type="ECO:0000313" key="8">
    <source>
        <dbReference type="Proteomes" id="UP000186132"/>
    </source>
</evidence>
<dbReference type="NCBIfam" id="NF010068">
    <property type="entry name" value="PRK13548.1"/>
    <property type="match status" value="1"/>
</dbReference>